<organism evidence="1 2">
    <name type="scientific">Polaribacter porphyrae</name>
    <dbReference type="NCBI Taxonomy" id="1137780"/>
    <lineage>
        <taxon>Bacteria</taxon>
        <taxon>Pseudomonadati</taxon>
        <taxon>Bacteroidota</taxon>
        <taxon>Flavobacteriia</taxon>
        <taxon>Flavobacteriales</taxon>
        <taxon>Flavobacteriaceae</taxon>
    </lineage>
</organism>
<dbReference type="AlphaFoldDB" id="A0A2S7WM90"/>
<keyword evidence="2" id="KW-1185">Reference proteome</keyword>
<reference evidence="1 2" key="1">
    <citation type="submission" date="2016-12" db="EMBL/GenBank/DDBJ databases">
        <title>Trade-off between light-utilization and light-protection in marine flavobacteria.</title>
        <authorList>
            <person name="Kumagai Y."/>
            <person name="Yoshizawa S."/>
            <person name="Kogure K."/>
            <person name="Iwasaki W."/>
        </authorList>
    </citation>
    <scope>NUCLEOTIDE SEQUENCE [LARGE SCALE GENOMIC DNA]</scope>
    <source>
        <strain evidence="1 2">NBRC 108759</strain>
    </source>
</reference>
<dbReference type="EMBL" id="MSCN01000001">
    <property type="protein sequence ID" value="PQJ78401.1"/>
    <property type="molecule type" value="Genomic_DNA"/>
</dbReference>
<protein>
    <recommendedName>
        <fullName evidence="3">Thioredoxin domain-containing protein</fullName>
    </recommendedName>
</protein>
<comment type="caution">
    <text evidence="1">The sequence shown here is derived from an EMBL/GenBank/DDBJ whole genome shotgun (WGS) entry which is preliminary data.</text>
</comment>
<dbReference type="PROSITE" id="PS51257">
    <property type="entry name" value="PROKAR_LIPOPROTEIN"/>
    <property type="match status" value="1"/>
</dbReference>
<dbReference type="Proteomes" id="UP000238882">
    <property type="component" value="Unassembled WGS sequence"/>
</dbReference>
<accession>A0A2S7WM90</accession>
<dbReference type="RefSeq" id="WP_105014986.1">
    <property type="nucleotide sequence ID" value="NZ_MSCN01000001.1"/>
</dbReference>
<dbReference type="SUPFAM" id="SSF52833">
    <property type="entry name" value="Thioredoxin-like"/>
    <property type="match status" value="1"/>
</dbReference>
<dbReference type="OrthoDB" id="1146847at2"/>
<sequence>MIKKIIILLNISAILIVSSCDSDKKNNITYFGGKIINPKSNQVILYSQNIAIDTFYLDENDKFFSELKNVSEGLYYFFHGNENQYIYLEPQDSLMLRLNTWDFDESLVYAGEGAERNNMLIDCFLEDEKESRVFYQFNKLPPKKFKLKVDSILKIKMATYQDYVDNHPEETEAYNETLKIALTYPLYSRLERYPMMNVKYNKKDNFPKMENSFYSFRNKIKRNKDSLMYYPPYSRYTRSYLYNKTYSLGHLPTKNSYTPSFTSDLLGLIDEKIKLEKTKNAFLRQTVISHFYNKSTCDFDTKPFDTFFKISTSEEDKLMIKNLIQDTKAIHVNHKLPSFKLVDFSNTELSINKLLKNKNSFIFFWHPDYVSELYFSSRINFLIKNYPNIDFLIVNIDDKNPKRVNKIDIKNQFYLKPNSDAHKFLTSKMPRSILVNNKGKVINGYASISSNNVNKYLKELNNN</sequence>
<evidence type="ECO:0008006" key="3">
    <source>
        <dbReference type="Google" id="ProtNLM"/>
    </source>
</evidence>
<gene>
    <name evidence="1" type="ORF">BTO18_03985</name>
</gene>
<evidence type="ECO:0000313" key="1">
    <source>
        <dbReference type="EMBL" id="PQJ78401.1"/>
    </source>
</evidence>
<dbReference type="InterPro" id="IPR036249">
    <property type="entry name" value="Thioredoxin-like_sf"/>
</dbReference>
<dbReference type="Gene3D" id="3.40.30.10">
    <property type="entry name" value="Glutaredoxin"/>
    <property type="match status" value="1"/>
</dbReference>
<evidence type="ECO:0000313" key="2">
    <source>
        <dbReference type="Proteomes" id="UP000238882"/>
    </source>
</evidence>
<proteinExistence type="predicted"/>
<name>A0A2S7WM90_9FLAO</name>